<organism evidence="1 2">
    <name type="scientific">Paenibacillus tritici</name>
    <dbReference type="NCBI Taxonomy" id="1873425"/>
    <lineage>
        <taxon>Bacteria</taxon>
        <taxon>Bacillati</taxon>
        <taxon>Bacillota</taxon>
        <taxon>Bacilli</taxon>
        <taxon>Bacillales</taxon>
        <taxon>Paenibacillaceae</taxon>
        <taxon>Paenibacillus</taxon>
    </lineage>
</organism>
<protein>
    <submittedName>
        <fullName evidence="1">Uncharacterized protein</fullName>
    </submittedName>
</protein>
<dbReference type="RefSeq" id="WP_173139683.1">
    <property type="nucleotide sequence ID" value="NZ_JABMKX010000020.1"/>
</dbReference>
<dbReference type="Proteomes" id="UP000711047">
    <property type="component" value="Unassembled WGS sequence"/>
</dbReference>
<evidence type="ECO:0000313" key="1">
    <source>
        <dbReference type="EMBL" id="NQX48997.1"/>
    </source>
</evidence>
<gene>
    <name evidence="1" type="ORF">HQN87_27105</name>
</gene>
<keyword evidence="2" id="KW-1185">Reference proteome</keyword>
<accession>A0ABX2DWN9</accession>
<evidence type="ECO:0000313" key="2">
    <source>
        <dbReference type="Proteomes" id="UP000711047"/>
    </source>
</evidence>
<dbReference type="EMBL" id="JABMKX010000020">
    <property type="protein sequence ID" value="NQX48997.1"/>
    <property type="molecule type" value="Genomic_DNA"/>
</dbReference>
<reference evidence="1 2" key="1">
    <citation type="submission" date="2020-05" db="EMBL/GenBank/DDBJ databases">
        <title>Paenibacillus glebae, sp. nov., Paenibacillus humi sp. nov., Paenibacillus pedi sp. nov., Paenibacillus terrestris sp. nov. and Paenibacillus terricola sp. nov., isolated from a forest top soil sample.</title>
        <authorList>
            <person name="Qi S."/>
            <person name="Carlier A."/>
            <person name="Cnockaert M."/>
            <person name="Vandamme P."/>
        </authorList>
    </citation>
    <scope>NUCLEOTIDE SEQUENCE [LARGE SCALE GENOMIC DNA]</scope>
    <source>
        <strain evidence="1 2">LMG 29502</strain>
    </source>
</reference>
<name>A0ABX2DWN9_9BACL</name>
<comment type="caution">
    <text evidence="1">The sequence shown here is derived from an EMBL/GenBank/DDBJ whole genome shotgun (WGS) entry which is preliminary data.</text>
</comment>
<proteinExistence type="predicted"/>
<sequence>MKEDMHCQLDYGEWEVADPCVAERNEVYDTAGKSDNKYTLFWNFPRGKGKIQPWRRKLWELQNQSDRE</sequence>